<gene>
    <name evidence="1" type="ORF">A2W52_04880</name>
</gene>
<name>A0A1G2MET5_9BACT</name>
<evidence type="ECO:0000313" key="1">
    <source>
        <dbReference type="EMBL" id="OHA22377.1"/>
    </source>
</evidence>
<dbReference type="AlphaFoldDB" id="A0A1G2MET5"/>
<comment type="caution">
    <text evidence="1">The sequence shown here is derived from an EMBL/GenBank/DDBJ whole genome shotgun (WGS) entry which is preliminary data.</text>
</comment>
<reference evidence="1 2" key="1">
    <citation type="journal article" date="2016" name="Nat. Commun.">
        <title>Thousands of microbial genomes shed light on interconnected biogeochemical processes in an aquifer system.</title>
        <authorList>
            <person name="Anantharaman K."/>
            <person name="Brown C.T."/>
            <person name="Hug L.A."/>
            <person name="Sharon I."/>
            <person name="Castelle C.J."/>
            <person name="Probst A.J."/>
            <person name="Thomas B.C."/>
            <person name="Singh A."/>
            <person name="Wilkins M.J."/>
            <person name="Karaoz U."/>
            <person name="Brodie E.L."/>
            <person name="Williams K.H."/>
            <person name="Hubbard S.S."/>
            <person name="Banfield J.F."/>
        </authorList>
    </citation>
    <scope>NUCLEOTIDE SEQUENCE [LARGE SCALE GENOMIC DNA]</scope>
</reference>
<proteinExistence type="predicted"/>
<evidence type="ECO:0000313" key="2">
    <source>
        <dbReference type="Proteomes" id="UP000176493"/>
    </source>
</evidence>
<dbReference type="EMBL" id="MHRJ01000026">
    <property type="protein sequence ID" value="OHA22377.1"/>
    <property type="molecule type" value="Genomic_DNA"/>
</dbReference>
<protein>
    <submittedName>
        <fullName evidence="1">Uncharacterized protein</fullName>
    </submittedName>
</protein>
<accession>A0A1G2MET5</accession>
<organism evidence="1 2">
    <name type="scientific">Candidatus Taylorbacteria bacterium RIFCSPHIGHO2_02_49_25</name>
    <dbReference type="NCBI Taxonomy" id="1802305"/>
    <lineage>
        <taxon>Bacteria</taxon>
        <taxon>Candidatus Tayloriibacteriota</taxon>
    </lineage>
</organism>
<dbReference type="Proteomes" id="UP000176493">
    <property type="component" value="Unassembled WGS sequence"/>
</dbReference>
<sequence>MRENLESRMRFKRHGRKRFGPTQKKILLLLLGGFALSCARSPKKQWHIIKGMHETWKDISKQAAERAITKLYESRLLDAKENSDGTTTLILSDDGKKRALTYQIRYAKIKPTAPWDKKWRIIL</sequence>